<dbReference type="EMBL" id="CP001791">
    <property type="protein sequence ID" value="ADI00429.1"/>
    <property type="molecule type" value="Genomic_DNA"/>
</dbReference>
<feature type="chain" id="PRO_5003090867" description="DUF2207 domain-containing protein" evidence="3">
    <location>
        <begin position="23"/>
        <end position="567"/>
    </location>
</feature>
<name>D6XZS7_BACIE</name>
<dbReference type="InterPro" id="IPR018702">
    <property type="entry name" value="DUF2207"/>
</dbReference>
<feature type="transmembrane region" description="Helical" evidence="2">
    <location>
        <begin position="423"/>
        <end position="439"/>
    </location>
</feature>
<evidence type="ECO:0000313" key="7">
    <source>
        <dbReference type="Proteomes" id="UP000000271"/>
    </source>
</evidence>
<dbReference type="OrthoDB" id="5507254at2"/>
<feature type="region of interest" description="Disordered" evidence="1">
    <location>
        <begin position="535"/>
        <end position="567"/>
    </location>
</feature>
<dbReference type="Proteomes" id="UP000000271">
    <property type="component" value="Chromosome"/>
</dbReference>
<accession>D6XZS7</accession>
<evidence type="ECO:0000313" key="6">
    <source>
        <dbReference type="EMBL" id="ADI00429.1"/>
    </source>
</evidence>
<dbReference type="Pfam" id="PF09972">
    <property type="entry name" value="DUF2207"/>
    <property type="match status" value="1"/>
</dbReference>
<dbReference type="eggNOG" id="COG4907">
    <property type="taxonomic scope" value="Bacteria"/>
</dbReference>
<dbReference type="AlphaFoldDB" id="D6XZS7"/>
<evidence type="ECO:0000259" key="5">
    <source>
        <dbReference type="Pfam" id="PF20990"/>
    </source>
</evidence>
<sequence length="567" mass="62722">MRMSTFIFALLLFLFLSSPVSADVSYTIDKADIHAHLQTDGTVVVEESFTYTYTTPFNGIVRTLNHPEESTIRDLEAFENGEPLEIQTEEETIHYIYRSGDRETITIDIHYTIEDALRVYEDKVLFFWAFFDRSNESDYEQLTITVHPPSGEVSPVAIGFDATADTERIEADGRVVFDAGFTEAGENGDIKAAFDRDVFDPLPVAYNSSAETLIAERHTERAEAEALFSDRQETLSRLTTVALPLIAAIYAFFIGRAWFVNRSEKQAARRTLSQQIPPKPKMSMPATIMYSYYSIATDQTLSSALLSLVQKGAVRQEDDGQFRLVHETDLLDHEQHLVTWLFYDIGDGQTFSFPAMEAFYQDEANAEHYHLKQTEWYKLVKKEISEHGLTKPSTKFRVMLPVSTVPLLGVAGASLYFSLITPFVISLAIIITVTLFALFHQPRTTEGWKELIKWRAFRSILNERPLSDWQKDWSQDDQMTAFIYGLGTQVKPVRKAAGSLAKNPAPSETVASDSALPAFMITGLIMSNSFSSSSASASQHGSSGGSSPGGIGGGTGAGGGGGGSGGF</sequence>
<dbReference type="Pfam" id="PF20990">
    <property type="entry name" value="DUF2207_C"/>
    <property type="match status" value="1"/>
</dbReference>
<protein>
    <recommendedName>
        <fullName evidence="8">DUF2207 domain-containing protein</fullName>
    </recommendedName>
</protein>
<feature type="domain" description="Predicted membrane protein YciQ-like C-terminal" evidence="5">
    <location>
        <begin position="294"/>
        <end position="464"/>
    </location>
</feature>
<feature type="signal peptide" evidence="3">
    <location>
        <begin position="1"/>
        <end position="22"/>
    </location>
</feature>
<proteinExistence type="predicted"/>
<feature type="transmembrane region" description="Helical" evidence="2">
    <location>
        <begin position="398"/>
        <end position="417"/>
    </location>
</feature>
<keyword evidence="7" id="KW-1185">Reference proteome</keyword>
<keyword evidence="2" id="KW-1133">Transmembrane helix</keyword>
<dbReference type="STRING" id="439292.Bsel_2941"/>
<dbReference type="KEGG" id="bse:Bsel_2941"/>
<keyword evidence="2" id="KW-0812">Transmembrane</keyword>
<feature type="compositionally biased region" description="Gly residues" evidence="1">
    <location>
        <begin position="542"/>
        <end position="567"/>
    </location>
</feature>
<evidence type="ECO:0000259" key="4">
    <source>
        <dbReference type="Pfam" id="PF09972"/>
    </source>
</evidence>
<dbReference type="InterPro" id="IPR048389">
    <property type="entry name" value="YciQ-like_C"/>
</dbReference>
<reference evidence="6" key="1">
    <citation type="submission" date="2009-10" db="EMBL/GenBank/DDBJ databases">
        <title>Complete sequence of Bacillus selenitireducens MLS10.</title>
        <authorList>
            <consortium name="US DOE Joint Genome Institute"/>
            <person name="Lucas S."/>
            <person name="Copeland A."/>
            <person name="Lapidus A."/>
            <person name="Glavina del Rio T."/>
            <person name="Dalin E."/>
            <person name="Tice H."/>
            <person name="Bruce D."/>
            <person name="Goodwin L."/>
            <person name="Pitluck S."/>
            <person name="Sims D."/>
            <person name="Brettin T."/>
            <person name="Detter J.C."/>
            <person name="Han C."/>
            <person name="Larimer F."/>
            <person name="Land M."/>
            <person name="Hauser L."/>
            <person name="Kyrpides N."/>
            <person name="Ovchinnikova G."/>
            <person name="Stolz J."/>
        </authorList>
    </citation>
    <scope>NUCLEOTIDE SEQUENCE [LARGE SCALE GENOMIC DNA]</scope>
    <source>
        <strain evidence="6">MLS10</strain>
    </source>
</reference>
<gene>
    <name evidence="6" type="ordered locus">Bsel_2941</name>
</gene>
<evidence type="ECO:0008006" key="8">
    <source>
        <dbReference type="Google" id="ProtNLM"/>
    </source>
</evidence>
<organism evidence="6 7">
    <name type="scientific">Bacillus selenitireducens (strain ATCC 700615 / DSM 15326 / MLS10)</name>
    <dbReference type="NCBI Taxonomy" id="439292"/>
    <lineage>
        <taxon>Bacteria</taxon>
        <taxon>Bacillati</taxon>
        <taxon>Bacillota</taxon>
        <taxon>Bacilli</taxon>
        <taxon>Bacillales</taxon>
        <taxon>Bacillaceae</taxon>
        <taxon>Salisediminibacterium</taxon>
    </lineage>
</organism>
<evidence type="ECO:0000256" key="1">
    <source>
        <dbReference type="SAM" id="MobiDB-lite"/>
    </source>
</evidence>
<feature type="domain" description="DUF2207" evidence="4">
    <location>
        <begin position="27"/>
        <end position="193"/>
    </location>
</feature>
<dbReference type="HOGENOM" id="CLU_035983_0_0_9"/>
<feature type="transmembrane region" description="Helical" evidence="2">
    <location>
        <begin position="241"/>
        <end position="260"/>
    </location>
</feature>
<evidence type="ECO:0000256" key="2">
    <source>
        <dbReference type="SAM" id="Phobius"/>
    </source>
</evidence>
<evidence type="ECO:0000256" key="3">
    <source>
        <dbReference type="SAM" id="SignalP"/>
    </source>
</evidence>
<keyword evidence="3" id="KW-0732">Signal</keyword>
<keyword evidence="2" id="KW-0472">Membrane</keyword>